<gene>
    <name evidence="1" type="ORF">LCGC14_1296850</name>
</gene>
<name>A0A0F9NTP0_9ZZZZ</name>
<dbReference type="AlphaFoldDB" id="A0A0F9NTP0"/>
<reference evidence="1" key="1">
    <citation type="journal article" date="2015" name="Nature">
        <title>Complex archaea that bridge the gap between prokaryotes and eukaryotes.</title>
        <authorList>
            <person name="Spang A."/>
            <person name="Saw J.H."/>
            <person name="Jorgensen S.L."/>
            <person name="Zaremba-Niedzwiedzka K."/>
            <person name="Martijn J."/>
            <person name="Lind A.E."/>
            <person name="van Eijk R."/>
            <person name="Schleper C."/>
            <person name="Guy L."/>
            <person name="Ettema T.J."/>
        </authorList>
    </citation>
    <scope>NUCLEOTIDE SEQUENCE</scope>
</reference>
<organism evidence="1">
    <name type="scientific">marine sediment metagenome</name>
    <dbReference type="NCBI Taxonomy" id="412755"/>
    <lineage>
        <taxon>unclassified sequences</taxon>
        <taxon>metagenomes</taxon>
        <taxon>ecological metagenomes</taxon>
    </lineage>
</organism>
<dbReference type="GO" id="GO:0003677">
    <property type="term" value="F:DNA binding"/>
    <property type="evidence" value="ECO:0007669"/>
    <property type="project" value="InterPro"/>
</dbReference>
<dbReference type="SUPFAM" id="SSF47413">
    <property type="entry name" value="lambda repressor-like DNA-binding domains"/>
    <property type="match status" value="1"/>
</dbReference>
<evidence type="ECO:0008006" key="2">
    <source>
        <dbReference type="Google" id="ProtNLM"/>
    </source>
</evidence>
<evidence type="ECO:0000313" key="1">
    <source>
        <dbReference type="EMBL" id="KKM84677.1"/>
    </source>
</evidence>
<sequence>MTRTPPANRGGELLLATINDVYDGAQHAASAGLEVHASMLSHLVAGQRKPSLKMALYLERAISIPCHAWFEPPSTPPDEVLPKAA</sequence>
<comment type="caution">
    <text evidence="1">The sequence shown here is derived from an EMBL/GenBank/DDBJ whole genome shotgun (WGS) entry which is preliminary data.</text>
</comment>
<dbReference type="InterPro" id="IPR010982">
    <property type="entry name" value="Lambda_DNA-bd_dom_sf"/>
</dbReference>
<dbReference type="Gene3D" id="1.10.260.40">
    <property type="entry name" value="lambda repressor-like DNA-binding domains"/>
    <property type="match status" value="1"/>
</dbReference>
<protein>
    <recommendedName>
        <fullName evidence="2">HTH cro/C1-type domain-containing protein</fullName>
    </recommendedName>
</protein>
<dbReference type="EMBL" id="LAZR01007529">
    <property type="protein sequence ID" value="KKM84677.1"/>
    <property type="molecule type" value="Genomic_DNA"/>
</dbReference>
<accession>A0A0F9NTP0</accession>
<proteinExistence type="predicted"/>